<keyword evidence="3" id="KW-0057">Aromatic amino acid biosynthesis</keyword>
<dbReference type="GO" id="GO:0019632">
    <property type="term" value="P:shikimate metabolic process"/>
    <property type="evidence" value="ECO:0007669"/>
    <property type="project" value="TreeGrafter"/>
</dbReference>
<evidence type="ECO:0000313" key="5">
    <source>
        <dbReference type="EMBL" id="MCX8998225.1"/>
    </source>
</evidence>
<dbReference type="GO" id="GO:0009423">
    <property type="term" value="P:chorismate biosynthetic process"/>
    <property type="evidence" value="ECO:0007669"/>
    <property type="project" value="TreeGrafter"/>
</dbReference>
<dbReference type="InterPro" id="IPR046346">
    <property type="entry name" value="Aminoacid_DH-like_N_sf"/>
</dbReference>
<organism evidence="5 6">
    <name type="scientific">Ectorhizobium quercum</name>
    <dbReference type="NCBI Taxonomy" id="2965071"/>
    <lineage>
        <taxon>Bacteria</taxon>
        <taxon>Pseudomonadati</taxon>
        <taxon>Pseudomonadota</taxon>
        <taxon>Alphaproteobacteria</taxon>
        <taxon>Hyphomicrobiales</taxon>
        <taxon>Rhizobiaceae</taxon>
        <taxon>Ectorhizobium</taxon>
    </lineage>
</organism>
<keyword evidence="3" id="KW-0028">Amino-acid biosynthesis</keyword>
<dbReference type="SUPFAM" id="SSF53223">
    <property type="entry name" value="Aminoacid dehydrogenase-like, N-terminal domain"/>
    <property type="match status" value="1"/>
</dbReference>
<sequence>MNLELNGASRLHFVIGDPIAQVKSPGGVSEMLQARGANAVCIPGHVAPKDLETFWAGARRLQNLDGVIITIPHKIAATGMADRLSERAAFLGAVNTLRRTETGWEGDMFDGLGHVAALRKAGCVLEGRRAILAGAGGAGSAIAHALVLAGVAELAIHETDAARRDGLIARLASLGTAKVFAGSADPGGFDVVVNATPAGMREGDPLPFDGDRLTANMFIGEVITQPAVSPLVARARAIGCGAITGFDMFVEVRDLMVDFLCRTEAAP</sequence>
<reference evidence="5" key="1">
    <citation type="submission" date="2022-07" db="EMBL/GenBank/DDBJ databases">
        <title>Ectorhizobium quercum gen.nov., sp. nov.</title>
        <authorList>
            <person name="Ma T."/>
            <person name="Li Y."/>
        </authorList>
    </citation>
    <scope>NUCLEOTIDE SEQUENCE</scope>
    <source>
        <strain evidence="5">BDR2-2</strain>
    </source>
</reference>
<dbReference type="InterPro" id="IPR022893">
    <property type="entry name" value="Shikimate_DH_fam"/>
</dbReference>
<dbReference type="GO" id="GO:0005829">
    <property type="term" value="C:cytosol"/>
    <property type="evidence" value="ECO:0007669"/>
    <property type="project" value="TreeGrafter"/>
</dbReference>
<gene>
    <name evidence="5" type="ORF">NOF55_14020</name>
</gene>
<dbReference type="Gene3D" id="3.40.50.720">
    <property type="entry name" value="NAD(P)-binding Rossmann-like Domain"/>
    <property type="match status" value="1"/>
</dbReference>
<dbReference type="AlphaFoldDB" id="A0AAE3SVD7"/>
<evidence type="ECO:0000313" key="6">
    <source>
        <dbReference type="Proteomes" id="UP001208771"/>
    </source>
</evidence>
<keyword evidence="2" id="KW-0560">Oxidoreductase</keyword>
<evidence type="ECO:0000256" key="1">
    <source>
        <dbReference type="ARBA" id="ARBA00004871"/>
    </source>
</evidence>
<dbReference type="PANTHER" id="PTHR21089">
    <property type="entry name" value="SHIKIMATE DEHYDROGENASE"/>
    <property type="match status" value="1"/>
</dbReference>
<name>A0AAE3SVD7_9HYPH</name>
<keyword evidence="6" id="KW-1185">Reference proteome</keyword>
<evidence type="ECO:0000256" key="3">
    <source>
        <dbReference type="ARBA" id="ARBA00023141"/>
    </source>
</evidence>
<dbReference type="Pfam" id="PF08501">
    <property type="entry name" value="Shikimate_dh_N"/>
    <property type="match status" value="1"/>
</dbReference>
<dbReference type="InterPro" id="IPR013708">
    <property type="entry name" value="Shikimate_DH-bd_N"/>
</dbReference>
<evidence type="ECO:0000259" key="4">
    <source>
        <dbReference type="Pfam" id="PF08501"/>
    </source>
</evidence>
<comment type="pathway">
    <text evidence="1">Metabolic intermediate biosynthesis; chorismate biosynthesis; chorismate from D-erythrose 4-phosphate and phosphoenolpyruvate: step 4/7.</text>
</comment>
<dbReference type="SUPFAM" id="SSF51735">
    <property type="entry name" value="NAD(P)-binding Rossmann-fold domains"/>
    <property type="match status" value="1"/>
</dbReference>
<dbReference type="GO" id="GO:0004764">
    <property type="term" value="F:shikimate 3-dehydrogenase (NADP+) activity"/>
    <property type="evidence" value="ECO:0007669"/>
    <property type="project" value="InterPro"/>
</dbReference>
<proteinExistence type="predicted"/>
<accession>A0AAE3SVD7</accession>
<dbReference type="PANTHER" id="PTHR21089:SF1">
    <property type="entry name" value="BIFUNCTIONAL 3-DEHYDROQUINATE DEHYDRATASE_SHIKIMATE DEHYDROGENASE, CHLOROPLASTIC"/>
    <property type="match status" value="1"/>
</dbReference>
<dbReference type="EMBL" id="JANFPI010000004">
    <property type="protein sequence ID" value="MCX8998225.1"/>
    <property type="molecule type" value="Genomic_DNA"/>
</dbReference>
<evidence type="ECO:0000256" key="2">
    <source>
        <dbReference type="ARBA" id="ARBA00023002"/>
    </source>
</evidence>
<dbReference type="Proteomes" id="UP001208771">
    <property type="component" value="Unassembled WGS sequence"/>
</dbReference>
<comment type="caution">
    <text evidence="5">The sequence shown here is derived from an EMBL/GenBank/DDBJ whole genome shotgun (WGS) entry which is preliminary data.</text>
</comment>
<dbReference type="GO" id="GO:0009073">
    <property type="term" value="P:aromatic amino acid family biosynthetic process"/>
    <property type="evidence" value="ECO:0007669"/>
    <property type="project" value="UniProtKB-KW"/>
</dbReference>
<feature type="domain" description="Shikimate dehydrogenase substrate binding N-terminal" evidence="4">
    <location>
        <begin position="14"/>
        <end position="97"/>
    </location>
</feature>
<dbReference type="InterPro" id="IPR036291">
    <property type="entry name" value="NAD(P)-bd_dom_sf"/>
</dbReference>
<dbReference type="GO" id="GO:0050661">
    <property type="term" value="F:NADP binding"/>
    <property type="evidence" value="ECO:0007669"/>
    <property type="project" value="TreeGrafter"/>
</dbReference>
<dbReference type="Gene3D" id="3.40.50.10860">
    <property type="entry name" value="Leucine Dehydrogenase, chain A, domain 1"/>
    <property type="match status" value="1"/>
</dbReference>
<protein>
    <submittedName>
        <fullName evidence="5">Shikimate dehydrogenase</fullName>
    </submittedName>
</protein>
<dbReference type="RefSeq" id="WP_306412007.1">
    <property type="nucleotide sequence ID" value="NZ_JANFPI010000004.1"/>
</dbReference>